<evidence type="ECO:0000313" key="5">
    <source>
        <dbReference type="EMBL" id="QNN59478.1"/>
    </source>
</evidence>
<dbReference type="InterPro" id="IPR036390">
    <property type="entry name" value="WH_DNA-bd_sf"/>
</dbReference>
<evidence type="ECO:0000256" key="1">
    <source>
        <dbReference type="ARBA" id="ARBA00023015"/>
    </source>
</evidence>
<reference evidence="5 6" key="1">
    <citation type="submission" date="2020-08" db="EMBL/GenBank/DDBJ databases">
        <title>Genome sequence of Diaphorobacter ruginosibacter DSM 27467T.</title>
        <authorList>
            <person name="Hyun D.-W."/>
            <person name="Bae J.-W."/>
        </authorList>
    </citation>
    <scope>NUCLEOTIDE SEQUENCE [LARGE SCALE GENOMIC DNA]</scope>
    <source>
        <strain evidence="5 6">DSM 27467</strain>
    </source>
</reference>
<proteinExistence type="predicted"/>
<dbReference type="SUPFAM" id="SSF54909">
    <property type="entry name" value="Dimeric alpha+beta barrel"/>
    <property type="match status" value="1"/>
</dbReference>
<evidence type="ECO:0000256" key="2">
    <source>
        <dbReference type="ARBA" id="ARBA00023125"/>
    </source>
</evidence>
<dbReference type="SMART" id="SM00344">
    <property type="entry name" value="HTH_ASNC"/>
    <property type="match status" value="1"/>
</dbReference>
<dbReference type="PROSITE" id="PS50956">
    <property type="entry name" value="HTH_ASNC_2"/>
    <property type="match status" value="1"/>
</dbReference>
<dbReference type="Gene3D" id="3.30.70.920">
    <property type="match status" value="1"/>
</dbReference>
<keyword evidence="6" id="KW-1185">Reference proteome</keyword>
<dbReference type="PANTHER" id="PTHR30154">
    <property type="entry name" value="LEUCINE-RESPONSIVE REGULATORY PROTEIN"/>
    <property type="match status" value="1"/>
</dbReference>
<dbReference type="InterPro" id="IPR036388">
    <property type="entry name" value="WH-like_DNA-bd_sf"/>
</dbReference>
<sequence length="195" mass="21163">MDGILFRQPVVICLFLTGLTQFSLYRTTDAPHVNTALDSFDLAILAILQADNLTPQREIAERVHLSPAAVQRRIRRLQDSGVIAANAAVLDPEAVGLPLTIFISVQLVNELDALTAQFRARVAAEVAVQQCYNVTGDTDYLLIVAAADMQEYQAITRRLFDGDQNIRRFNTSIALGTLKRSLSLPLPGAASTGGA</sequence>
<dbReference type="Proteomes" id="UP000515811">
    <property type="component" value="Chromosome"/>
</dbReference>
<dbReference type="GO" id="GO:0043565">
    <property type="term" value="F:sequence-specific DNA binding"/>
    <property type="evidence" value="ECO:0007669"/>
    <property type="project" value="InterPro"/>
</dbReference>
<evidence type="ECO:0000259" key="4">
    <source>
        <dbReference type="PROSITE" id="PS50956"/>
    </source>
</evidence>
<dbReference type="InterPro" id="IPR019888">
    <property type="entry name" value="Tscrpt_reg_AsnC-like"/>
</dbReference>
<dbReference type="Pfam" id="PF01037">
    <property type="entry name" value="AsnC_trans_reg"/>
    <property type="match status" value="1"/>
</dbReference>
<organism evidence="5 6">
    <name type="scientific">Diaphorobacter ruginosibacter</name>
    <dbReference type="NCBI Taxonomy" id="1715720"/>
    <lineage>
        <taxon>Bacteria</taxon>
        <taxon>Pseudomonadati</taxon>
        <taxon>Pseudomonadota</taxon>
        <taxon>Betaproteobacteria</taxon>
        <taxon>Burkholderiales</taxon>
        <taxon>Comamonadaceae</taxon>
        <taxon>Diaphorobacter</taxon>
    </lineage>
</organism>
<dbReference type="GO" id="GO:0005829">
    <property type="term" value="C:cytosol"/>
    <property type="evidence" value="ECO:0007669"/>
    <property type="project" value="TreeGrafter"/>
</dbReference>
<dbReference type="Gene3D" id="1.10.10.10">
    <property type="entry name" value="Winged helix-like DNA-binding domain superfamily/Winged helix DNA-binding domain"/>
    <property type="match status" value="1"/>
</dbReference>
<dbReference type="KEGG" id="drg:H9K76_06935"/>
<dbReference type="CDD" id="cd00090">
    <property type="entry name" value="HTH_ARSR"/>
    <property type="match status" value="1"/>
</dbReference>
<gene>
    <name evidence="5" type="ORF">H9K76_06935</name>
</gene>
<evidence type="ECO:0000256" key="3">
    <source>
        <dbReference type="ARBA" id="ARBA00023163"/>
    </source>
</evidence>
<dbReference type="SUPFAM" id="SSF46785">
    <property type="entry name" value="Winged helix' DNA-binding domain"/>
    <property type="match status" value="1"/>
</dbReference>
<keyword evidence="3" id="KW-0804">Transcription</keyword>
<keyword evidence="2" id="KW-0238">DNA-binding</keyword>
<protein>
    <submittedName>
        <fullName evidence="5">Lrp/AsnC family transcriptional regulator</fullName>
    </submittedName>
</protein>
<dbReference type="InterPro" id="IPR011008">
    <property type="entry name" value="Dimeric_a/b-barrel"/>
</dbReference>
<dbReference type="InterPro" id="IPR019887">
    <property type="entry name" value="Tscrpt_reg_AsnC/Lrp_C"/>
</dbReference>
<dbReference type="EMBL" id="CP060714">
    <property type="protein sequence ID" value="QNN59478.1"/>
    <property type="molecule type" value="Genomic_DNA"/>
</dbReference>
<dbReference type="InterPro" id="IPR011991">
    <property type="entry name" value="ArsR-like_HTH"/>
</dbReference>
<accession>A0A7G9RV53</accession>
<dbReference type="PRINTS" id="PR00033">
    <property type="entry name" value="HTHASNC"/>
</dbReference>
<keyword evidence="1" id="KW-0805">Transcription regulation</keyword>
<dbReference type="PANTHER" id="PTHR30154:SF34">
    <property type="entry name" value="TRANSCRIPTIONAL REGULATOR AZLB"/>
    <property type="match status" value="1"/>
</dbReference>
<dbReference type="GO" id="GO:0043200">
    <property type="term" value="P:response to amino acid"/>
    <property type="evidence" value="ECO:0007669"/>
    <property type="project" value="TreeGrafter"/>
</dbReference>
<evidence type="ECO:0000313" key="6">
    <source>
        <dbReference type="Proteomes" id="UP000515811"/>
    </source>
</evidence>
<dbReference type="Pfam" id="PF13412">
    <property type="entry name" value="HTH_24"/>
    <property type="match status" value="1"/>
</dbReference>
<feature type="domain" description="HTH asnC-type" evidence="4">
    <location>
        <begin position="37"/>
        <end position="98"/>
    </location>
</feature>
<name>A0A7G9RV53_9BURK</name>
<dbReference type="AlphaFoldDB" id="A0A7G9RV53"/>
<dbReference type="GO" id="GO:0006355">
    <property type="term" value="P:regulation of DNA-templated transcription"/>
    <property type="evidence" value="ECO:0007669"/>
    <property type="project" value="UniProtKB-ARBA"/>
</dbReference>
<dbReference type="InterPro" id="IPR000485">
    <property type="entry name" value="AsnC-type_HTH_dom"/>
</dbReference>